<evidence type="ECO:0000313" key="10">
    <source>
        <dbReference type="Proteomes" id="UP000600565"/>
    </source>
</evidence>
<evidence type="ECO:0000256" key="2">
    <source>
        <dbReference type="ARBA" id="ARBA00007998"/>
    </source>
</evidence>
<proteinExistence type="inferred from homology"/>
<dbReference type="EMBL" id="JACSPW010000014">
    <property type="protein sequence ID" value="MBD8034278.1"/>
    <property type="molecule type" value="Genomic_DNA"/>
</dbReference>
<comment type="similarity">
    <text evidence="2">Belongs to the amino acid-polyamine-organocation (APC) superfamily. Spore germination protein (SGP) (TC 2.A.3.9) family.</text>
</comment>
<keyword evidence="3" id="KW-0813">Transport</keyword>
<feature type="transmembrane region" description="Helical" evidence="8">
    <location>
        <begin position="150"/>
        <end position="171"/>
    </location>
</feature>
<keyword evidence="10" id="KW-1185">Reference proteome</keyword>
<dbReference type="Proteomes" id="UP000600565">
    <property type="component" value="Unassembled WGS sequence"/>
</dbReference>
<dbReference type="InterPro" id="IPR004761">
    <property type="entry name" value="Spore_GerAB"/>
</dbReference>
<feature type="transmembrane region" description="Helical" evidence="8">
    <location>
        <begin position="44"/>
        <end position="63"/>
    </location>
</feature>
<dbReference type="RefSeq" id="WP_191704777.1">
    <property type="nucleotide sequence ID" value="NZ_JACSPW010000014.1"/>
</dbReference>
<reference evidence="9 10" key="1">
    <citation type="submission" date="2020-08" db="EMBL/GenBank/DDBJ databases">
        <title>A Genomic Blueprint of the Chicken Gut Microbiome.</title>
        <authorList>
            <person name="Gilroy R."/>
            <person name="Ravi A."/>
            <person name="Getino M."/>
            <person name="Pursley I."/>
            <person name="Horton D.L."/>
            <person name="Alikhan N.-F."/>
            <person name="Baker D."/>
            <person name="Gharbi K."/>
            <person name="Hall N."/>
            <person name="Watson M."/>
            <person name="Adriaenssens E.M."/>
            <person name="Foster-Nyarko E."/>
            <person name="Jarju S."/>
            <person name="Secka A."/>
            <person name="Antonio M."/>
            <person name="Oren A."/>
            <person name="Chaudhuri R."/>
            <person name="La Ragione R.M."/>
            <person name="Hildebrand F."/>
            <person name="Pallen M.J."/>
        </authorList>
    </citation>
    <scope>NUCLEOTIDE SEQUENCE [LARGE SCALE GENOMIC DNA]</scope>
    <source>
        <strain evidence="9 10">Sa1YVA6</strain>
    </source>
</reference>
<evidence type="ECO:0000256" key="5">
    <source>
        <dbReference type="ARBA" id="ARBA00022692"/>
    </source>
</evidence>
<dbReference type="PANTHER" id="PTHR34975">
    <property type="entry name" value="SPORE GERMINATION PROTEIN A2"/>
    <property type="match status" value="1"/>
</dbReference>
<feature type="transmembrane region" description="Helical" evidence="8">
    <location>
        <begin position="75"/>
        <end position="101"/>
    </location>
</feature>
<feature type="transmembrane region" description="Helical" evidence="8">
    <location>
        <begin position="275"/>
        <end position="299"/>
    </location>
</feature>
<evidence type="ECO:0000256" key="7">
    <source>
        <dbReference type="ARBA" id="ARBA00023136"/>
    </source>
</evidence>
<dbReference type="PANTHER" id="PTHR34975:SF2">
    <property type="entry name" value="SPORE GERMINATION PROTEIN A2"/>
    <property type="match status" value="1"/>
</dbReference>
<comment type="subcellular location">
    <subcellularLocation>
        <location evidence="1">Membrane</location>
        <topology evidence="1">Multi-pass membrane protein</topology>
    </subcellularLocation>
</comment>
<dbReference type="NCBIfam" id="TIGR00912">
    <property type="entry name" value="2A0309"/>
    <property type="match status" value="1"/>
</dbReference>
<keyword evidence="6 8" id="KW-1133">Transmembrane helix</keyword>
<evidence type="ECO:0000256" key="8">
    <source>
        <dbReference type="SAM" id="Phobius"/>
    </source>
</evidence>
<keyword evidence="7 8" id="KW-0472">Membrane</keyword>
<sequence length="369" mass="41826">MKLYKNNESIQDKDIMFAVASNTISITILFLPRYITEHTVSSDGWIAILFGGLIALLLGWILAKIAVSFPNEPFLSFASYLVSKPVAVILCFIFVFQYIIISSFQMREMATLSQEYFFDRTPLEVVCLAFILVVIYAVSGSKMAIFKLNILFFPFVVGGLTLLIIAPMWAIKLENLLPVFQTDFKGLQSGTISSLNAFLGFGIVLFYISLIKKPEKAAKMTVLGILFPFTFYIIIFIICVGVFGNATVKNLYYPVFELSKIISIPGIFFERFDSILFIIWTIIVFTTCLMAFDIAVMLINQLIPKLAKQSIIFILSPIIFFLAMLPKNFIQINNIAKYMAYLEIVYIVFVIFLLGTMLLIRGRRTHDSL</sequence>
<evidence type="ECO:0000256" key="6">
    <source>
        <dbReference type="ARBA" id="ARBA00022989"/>
    </source>
</evidence>
<organism evidence="9 10">
    <name type="scientific">Solibacillus merdavium</name>
    <dbReference type="NCBI Taxonomy" id="2762218"/>
    <lineage>
        <taxon>Bacteria</taxon>
        <taxon>Bacillati</taxon>
        <taxon>Bacillota</taxon>
        <taxon>Bacilli</taxon>
        <taxon>Bacillales</taxon>
        <taxon>Caryophanaceae</taxon>
        <taxon>Solibacillus</taxon>
    </lineage>
</organism>
<protein>
    <submittedName>
        <fullName evidence="9">Endospore germination permease</fullName>
    </submittedName>
</protein>
<name>A0ABR8XQP9_9BACL</name>
<dbReference type="Pfam" id="PF03845">
    <property type="entry name" value="Spore_permease"/>
    <property type="match status" value="1"/>
</dbReference>
<evidence type="ECO:0000256" key="1">
    <source>
        <dbReference type="ARBA" id="ARBA00004141"/>
    </source>
</evidence>
<evidence type="ECO:0000256" key="3">
    <source>
        <dbReference type="ARBA" id="ARBA00022448"/>
    </source>
</evidence>
<feature type="transmembrane region" description="Helical" evidence="8">
    <location>
        <begin position="191"/>
        <end position="210"/>
    </location>
</feature>
<feature type="transmembrane region" description="Helical" evidence="8">
    <location>
        <begin position="15"/>
        <end position="32"/>
    </location>
</feature>
<gene>
    <name evidence="9" type="ORF">H9632_14495</name>
</gene>
<feature type="transmembrane region" description="Helical" evidence="8">
    <location>
        <begin position="311"/>
        <end position="332"/>
    </location>
</feature>
<accession>A0ABR8XQP9</accession>
<feature type="transmembrane region" description="Helical" evidence="8">
    <location>
        <begin position="121"/>
        <end position="138"/>
    </location>
</feature>
<feature type="transmembrane region" description="Helical" evidence="8">
    <location>
        <begin position="222"/>
        <end position="244"/>
    </location>
</feature>
<keyword evidence="4" id="KW-0309">Germination</keyword>
<keyword evidence="5 8" id="KW-0812">Transmembrane</keyword>
<dbReference type="Gene3D" id="1.20.1740.10">
    <property type="entry name" value="Amino acid/polyamine transporter I"/>
    <property type="match status" value="1"/>
</dbReference>
<comment type="caution">
    <text evidence="9">The sequence shown here is derived from an EMBL/GenBank/DDBJ whole genome shotgun (WGS) entry which is preliminary data.</text>
</comment>
<evidence type="ECO:0000256" key="4">
    <source>
        <dbReference type="ARBA" id="ARBA00022544"/>
    </source>
</evidence>
<feature type="transmembrane region" description="Helical" evidence="8">
    <location>
        <begin position="338"/>
        <end position="360"/>
    </location>
</feature>
<evidence type="ECO:0000313" key="9">
    <source>
        <dbReference type="EMBL" id="MBD8034278.1"/>
    </source>
</evidence>